<gene>
    <name evidence="2" type="ORF">GHT09_004244</name>
    <name evidence="3" type="ORF">MONAX_5E006849</name>
</gene>
<protein>
    <submittedName>
        <fullName evidence="3">Uncharacterized protein</fullName>
    </submittedName>
</protein>
<organism evidence="3 4">
    <name type="scientific">Marmota monax</name>
    <name type="common">Woodchuck</name>
    <dbReference type="NCBI Taxonomy" id="9995"/>
    <lineage>
        <taxon>Eukaryota</taxon>
        <taxon>Metazoa</taxon>
        <taxon>Chordata</taxon>
        <taxon>Craniata</taxon>
        <taxon>Vertebrata</taxon>
        <taxon>Euteleostomi</taxon>
        <taxon>Mammalia</taxon>
        <taxon>Eutheria</taxon>
        <taxon>Euarchontoglires</taxon>
        <taxon>Glires</taxon>
        <taxon>Rodentia</taxon>
        <taxon>Sciuromorpha</taxon>
        <taxon>Sciuridae</taxon>
        <taxon>Xerinae</taxon>
        <taxon>Marmotini</taxon>
        <taxon>Marmota</taxon>
    </lineage>
</organism>
<name>A0A5E4B963_MARMO</name>
<accession>A0A5E4B963</accession>
<proteinExistence type="predicted"/>
<reference evidence="2" key="2">
    <citation type="submission" date="2020-08" db="EMBL/GenBank/DDBJ databases">
        <authorList>
            <person name="Shumante A."/>
            <person name="Zimin A.V."/>
            <person name="Puiu D."/>
            <person name="Salzberg S.L."/>
        </authorList>
    </citation>
    <scope>NUCLEOTIDE SEQUENCE</scope>
    <source>
        <strain evidence="2">WC2-LM</strain>
        <tissue evidence="2">Liver</tissue>
    </source>
</reference>
<feature type="region of interest" description="Disordered" evidence="1">
    <location>
        <begin position="1"/>
        <end position="132"/>
    </location>
</feature>
<dbReference type="EMBL" id="CABDUW010000305">
    <property type="protein sequence ID" value="VTJ65411.1"/>
    <property type="molecule type" value="Genomic_DNA"/>
</dbReference>
<feature type="compositionally biased region" description="Basic residues" evidence="1">
    <location>
        <begin position="87"/>
        <end position="108"/>
    </location>
</feature>
<feature type="compositionally biased region" description="Basic and acidic residues" evidence="1">
    <location>
        <begin position="45"/>
        <end position="54"/>
    </location>
</feature>
<keyword evidence="4" id="KW-1185">Reference proteome</keyword>
<evidence type="ECO:0000256" key="1">
    <source>
        <dbReference type="SAM" id="MobiDB-lite"/>
    </source>
</evidence>
<reference evidence="3 4" key="1">
    <citation type="submission" date="2019-04" db="EMBL/GenBank/DDBJ databases">
        <authorList>
            <person name="Alioto T."/>
            <person name="Alioto T."/>
        </authorList>
    </citation>
    <scope>NUCLEOTIDE SEQUENCE [LARGE SCALE GENOMIC DNA]</scope>
</reference>
<dbReference type="AlphaFoldDB" id="A0A5E4B963"/>
<sequence>MARGRALSRTTRSQMPGEVISQKPQEMREENKRGDSNLREVQGMEEERHQERSRGTFSTSKIGSSRTFKTSTSSFDSTSAAKETLKKPLKGKTAPRKKAQGKTQRNCKLRFVPGPKELREEHSEPQSEERKK</sequence>
<dbReference type="Proteomes" id="UP000335636">
    <property type="component" value="Unassembled WGS sequence"/>
</dbReference>
<dbReference type="Proteomes" id="UP000662637">
    <property type="component" value="Unassembled WGS sequence"/>
</dbReference>
<evidence type="ECO:0000313" key="4">
    <source>
        <dbReference type="Proteomes" id="UP000335636"/>
    </source>
</evidence>
<feature type="compositionally biased region" description="Low complexity" evidence="1">
    <location>
        <begin position="64"/>
        <end position="79"/>
    </location>
</feature>
<dbReference type="EMBL" id="WJEC01000272">
    <property type="protein sequence ID" value="KAF7484470.1"/>
    <property type="molecule type" value="Genomic_DNA"/>
</dbReference>
<evidence type="ECO:0000313" key="3">
    <source>
        <dbReference type="EMBL" id="VTJ65411.1"/>
    </source>
</evidence>
<evidence type="ECO:0000313" key="2">
    <source>
        <dbReference type="EMBL" id="KAF7484470.1"/>
    </source>
</evidence>
<feature type="compositionally biased region" description="Basic and acidic residues" evidence="1">
    <location>
        <begin position="25"/>
        <end position="38"/>
    </location>
</feature>
<feature type="compositionally biased region" description="Basic and acidic residues" evidence="1">
    <location>
        <begin position="116"/>
        <end position="132"/>
    </location>
</feature>